<dbReference type="OrthoDB" id="5582162at2759"/>
<feature type="non-terminal residue" evidence="2">
    <location>
        <position position="129"/>
    </location>
</feature>
<accession>A0A9W8B5B2</accession>
<evidence type="ECO:0000313" key="3">
    <source>
        <dbReference type="Proteomes" id="UP001151582"/>
    </source>
</evidence>
<proteinExistence type="predicted"/>
<evidence type="ECO:0000313" key="2">
    <source>
        <dbReference type="EMBL" id="KAJ1978818.1"/>
    </source>
</evidence>
<dbReference type="PANTHER" id="PTHR35329">
    <property type="entry name" value="CHITIN SYNTHASE EXPORT CHAPERONE"/>
    <property type="match status" value="1"/>
</dbReference>
<dbReference type="GO" id="GO:0005789">
    <property type="term" value="C:endoplasmic reticulum membrane"/>
    <property type="evidence" value="ECO:0007669"/>
    <property type="project" value="TreeGrafter"/>
</dbReference>
<dbReference type="EMBL" id="JANBQB010000254">
    <property type="protein sequence ID" value="KAJ1978818.1"/>
    <property type="molecule type" value="Genomic_DNA"/>
</dbReference>
<evidence type="ECO:0008006" key="4">
    <source>
        <dbReference type="Google" id="ProtNLM"/>
    </source>
</evidence>
<protein>
    <recommendedName>
        <fullName evidence="4">Chitin synthase export chaperone</fullName>
    </recommendedName>
</protein>
<feature type="transmembrane region" description="Helical" evidence="1">
    <location>
        <begin position="50"/>
        <end position="67"/>
    </location>
</feature>
<dbReference type="GO" id="GO:0006457">
    <property type="term" value="P:protein folding"/>
    <property type="evidence" value="ECO:0007669"/>
    <property type="project" value="TreeGrafter"/>
</dbReference>
<name>A0A9W8B5B2_9FUNG</name>
<reference evidence="2" key="1">
    <citation type="submission" date="2022-07" db="EMBL/GenBank/DDBJ databases">
        <title>Phylogenomic reconstructions and comparative analyses of Kickxellomycotina fungi.</title>
        <authorList>
            <person name="Reynolds N.K."/>
            <person name="Stajich J.E."/>
            <person name="Barry K."/>
            <person name="Grigoriev I.V."/>
            <person name="Crous P."/>
            <person name="Smith M.E."/>
        </authorList>
    </citation>
    <scope>NUCLEOTIDE SEQUENCE</scope>
    <source>
        <strain evidence="2">RSA 567</strain>
    </source>
</reference>
<dbReference type="AlphaFoldDB" id="A0A9W8B5B2"/>
<dbReference type="PANTHER" id="PTHR35329:SF1">
    <property type="entry name" value="CHITIN SYNTHASE EXPORT CHAPERONE"/>
    <property type="match status" value="1"/>
</dbReference>
<gene>
    <name evidence="2" type="ORF">H4R34_003064</name>
</gene>
<comment type="caution">
    <text evidence="2">The sequence shown here is derived from an EMBL/GenBank/DDBJ whole genome shotgun (WGS) entry which is preliminary data.</text>
</comment>
<dbReference type="Pfam" id="PF12271">
    <property type="entry name" value="Chs7"/>
    <property type="match status" value="1"/>
</dbReference>
<feature type="transmembrane region" description="Helical" evidence="1">
    <location>
        <begin position="106"/>
        <end position="125"/>
    </location>
</feature>
<organism evidence="2 3">
    <name type="scientific">Dimargaris verticillata</name>
    <dbReference type="NCBI Taxonomy" id="2761393"/>
    <lineage>
        <taxon>Eukaryota</taxon>
        <taxon>Fungi</taxon>
        <taxon>Fungi incertae sedis</taxon>
        <taxon>Zoopagomycota</taxon>
        <taxon>Kickxellomycotina</taxon>
        <taxon>Dimargaritomycetes</taxon>
        <taxon>Dimargaritales</taxon>
        <taxon>Dimargaritaceae</taxon>
        <taxon>Dimargaris</taxon>
    </lineage>
</organism>
<keyword evidence="3" id="KW-1185">Reference proteome</keyword>
<keyword evidence="1" id="KW-0472">Membrane</keyword>
<dbReference type="GO" id="GO:0051082">
    <property type="term" value="F:unfolded protein binding"/>
    <property type="evidence" value="ECO:0007669"/>
    <property type="project" value="TreeGrafter"/>
</dbReference>
<keyword evidence="1" id="KW-1133">Transmembrane helix</keyword>
<dbReference type="InterPro" id="IPR022057">
    <property type="entry name" value="Chs7"/>
</dbReference>
<sequence>MKFGSFTELCNLSSLPVCLVFKTSPQPDCSIDPIPASNDNSVRLINLGDFIITLISLILITYIAFQIKRKYAAVGRMELSYLYFLYSGVLICQVFALDWLFVDVSAWFACIYVALVTAIFWLLMVNGIV</sequence>
<dbReference type="Proteomes" id="UP001151582">
    <property type="component" value="Unassembled WGS sequence"/>
</dbReference>
<evidence type="ECO:0000256" key="1">
    <source>
        <dbReference type="SAM" id="Phobius"/>
    </source>
</evidence>
<feature type="transmembrane region" description="Helical" evidence="1">
    <location>
        <begin position="79"/>
        <end position="100"/>
    </location>
</feature>
<keyword evidence="1" id="KW-0812">Transmembrane</keyword>